<evidence type="ECO:0000313" key="6">
    <source>
        <dbReference type="Proteomes" id="UP000002630"/>
    </source>
</evidence>
<feature type="compositionally biased region" description="Polar residues" evidence="3">
    <location>
        <begin position="17"/>
        <end position="40"/>
    </location>
</feature>
<feature type="region of interest" description="Disordered" evidence="3">
    <location>
        <begin position="1"/>
        <end position="43"/>
    </location>
</feature>
<dbReference type="GO" id="GO:0005524">
    <property type="term" value="F:ATP binding"/>
    <property type="evidence" value="ECO:0007669"/>
    <property type="project" value="UniProtKB-UniRule"/>
</dbReference>
<keyword evidence="5" id="KW-0808">Transferase</keyword>
<dbReference type="STRING" id="2880.D7FP57"/>
<dbReference type="InterPro" id="IPR017441">
    <property type="entry name" value="Protein_kinase_ATP_BS"/>
</dbReference>
<evidence type="ECO:0000256" key="2">
    <source>
        <dbReference type="SAM" id="Coils"/>
    </source>
</evidence>
<evidence type="ECO:0000256" key="3">
    <source>
        <dbReference type="SAM" id="MobiDB-lite"/>
    </source>
</evidence>
<gene>
    <name evidence="5" type="ORF">Esi_0185_0062</name>
</gene>
<dbReference type="InParanoid" id="D7FP57"/>
<accession>D7FP57</accession>
<feature type="binding site" evidence="1">
    <location>
        <position position="233"/>
    </location>
    <ligand>
        <name>ATP</name>
        <dbReference type="ChEBI" id="CHEBI:30616"/>
    </ligand>
</feature>
<dbReference type="GO" id="GO:0004672">
    <property type="term" value="F:protein kinase activity"/>
    <property type="evidence" value="ECO:0007669"/>
    <property type="project" value="InterPro"/>
</dbReference>
<feature type="coiled-coil region" evidence="2">
    <location>
        <begin position="82"/>
        <end position="116"/>
    </location>
</feature>
<evidence type="ECO:0000256" key="1">
    <source>
        <dbReference type="PROSITE-ProRule" id="PRU10141"/>
    </source>
</evidence>
<dbReference type="Gene3D" id="1.10.510.10">
    <property type="entry name" value="Transferase(Phosphotransferase) domain 1"/>
    <property type="match status" value="1"/>
</dbReference>
<dbReference type="SUPFAM" id="SSF56112">
    <property type="entry name" value="Protein kinase-like (PK-like)"/>
    <property type="match status" value="1"/>
</dbReference>
<evidence type="ECO:0000313" key="5">
    <source>
        <dbReference type="EMBL" id="CBJ30321.1"/>
    </source>
</evidence>
<dbReference type="Proteomes" id="UP000002630">
    <property type="component" value="Unassembled WGS sequence"/>
</dbReference>
<keyword evidence="2" id="KW-0175">Coiled coil</keyword>
<organism evidence="5 6">
    <name type="scientific">Ectocarpus siliculosus</name>
    <name type="common">Brown alga</name>
    <name type="synonym">Conferva siliculosa</name>
    <dbReference type="NCBI Taxonomy" id="2880"/>
    <lineage>
        <taxon>Eukaryota</taxon>
        <taxon>Sar</taxon>
        <taxon>Stramenopiles</taxon>
        <taxon>Ochrophyta</taxon>
        <taxon>PX clade</taxon>
        <taxon>Phaeophyceae</taxon>
        <taxon>Ectocarpales</taxon>
        <taxon>Ectocarpaceae</taxon>
        <taxon>Ectocarpus</taxon>
    </lineage>
</organism>
<dbReference type="EMBL" id="FN649760">
    <property type="protein sequence ID" value="CBJ30321.1"/>
    <property type="molecule type" value="Genomic_DNA"/>
</dbReference>
<proteinExistence type="predicted"/>
<dbReference type="OrthoDB" id="10580415at2759"/>
<protein>
    <submittedName>
        <fullName evidence="5">Calcium-dependent protein kinase, putative</fullName>
    </submittedName>
</protein>
<feature type="domain" description="Protein kinase" evidence="4">
    <location>
        <begin position="204"/>
        <end position="303"/>
    </location>
</feature>
<evidence type="ECO:0000259" key="4">
    <source>
        <dbReference type="PROSITE" id="PS50011"/>
    </source>
</evidence>
<dbReference type="AlphaFoldDB" id="D7FP57"/>
<dbReference type="InterPro" id="IPR011009">
    <property type="entry name" value="Kinase-like_dom_sf"/>
</dbReference>
<keyword evidence="5" id="KW-0418">Kinase</keyword>
<dbReference type="InterPro" id="IPR000719">
    <property type="entry name" value="Prot_kinase_dom"/>
</dbReference>
<dbReference type="PROSITE" id="PS50011">
    <property type="entry name" value="PROTEIN_KINASE_DOM"/>
    <property type="match status" value="1"/>
</dbReference>
<keyword evidence="1" id="KW-0547">Nucleotide-binding</keyword>
<name>D7FP57_ECTSI</name>
<dbReference type="PROSITE" id="PS00107">
    <property type="entry name" value="PROTEIN_KINASE_ATP"/>
    <property type="match status" value="1"/>
</dbReference>
<sequence length="303" mass="32164">MASSAFPQTCRERLEGQQASSGREIQGRQSEAQARSSTSGGHRCHGCLQKAAEVKELNESLELVRVRSRAAVDRCNALTVDLERGREDSRQLESSLEEAKSEFLRVQASLHELESENVVLRAQAAERASSSAAAALLQSLAAAPPAAAAATAAEGGGMGTEQGGAAVPPVDEGLGTAFVRRRLENACAKAVFAQRALDPERGLLRMSDELGTGGHGTVHQAVDPTTGKRYAVKTANDEEGKACLKEEAKNLIRLGPHEGVVEVEAILDKDDSLAIAMELGQSDLQRAMFSNEHAPADLLRYVA</sequence>
<keyword evidence="1" id="KW-0067">ATP-binding</keyword>
<dbReference type="Pfam" id="PF00069">
    <property type="entry name" value="Pkinase"/>
    <property type="match status" value="1"/>
</dbReference>
<reference evidence="5 6" key="1">
    <citation type="journal article" date="2010" name="Nature">
        <title>The Ectocarpus genome and the independent evolution of multicellularity in brown algae.</title>
        <authorList>
            <person name="Cock J.M."/>
            <person name="Sterck L."/>
            <person name="Rouze P."/>
            <person name="Scornet D."/>
            <person name="Allen A.E."/>
            <person name="Amoutzias G."/>
            <person name="Anthouard V."/>
            <person name="Artiguenave F."/>
            <person name="Aury J.M."/>
            <person name="Badger J.H."/>
            <person name="Beszteri B."/>
            <person name="Billiau K."/>
            <person name="Bonnet E."/>
            <person name="Bothwell J.H."/>
            <person name="Bowler C."/>
            <person name="Boyen C."/>
            <person name="Brownlee C."/>
            <person name="Carrano C.J."/>
            <person name="Charrier B."/>
            <person name="Cho G.Y."/>
            <person name="Coelho S.M."/>
            <person name="Collen J."/>
            <person name="Corre E."/>
            <person name="Da Silva C."/>
            <person name="Delage L."/>
            <person name="Delaroque N."/>
            <person name="Dittami S.M."/>
            <person name="Doulbeau S."/>
            <person name="Elias M."/>
            <person name="Farnham G."/>
            <person name="Gachon C.M."/>
            <person name="Gschloessl B."/>
            <person name="Heesch S."/>
            <person name="Jabbari K."/>
            <person name="Jubin C."/>
            <person name="Kawai H."/>
            <person name="Kimura K."/>
            <person name="Kloareg B."/>
            <person name="Kupper F.C."/>
            <person name="Lang D."/>
            <person name="Le Bail A."/>
            <person name="Leblanc C."/>
            <person name="Lerouge P."/>
            <person name="Lohr M."/>
            <person name="Lopez P.J."/>
            <person name="Martens C."/>
            <person name="Maumus F."/>
            <person name="Michel G."/>
            <person name="Miranda-Saavedra D."/>
            <person name="Morales J."/>
            <person name="Moreau H."/>
            <person name="Motomura T."/>
            <person name="Nagasato C."/>
            <person name="Napoli C.A."/>
            <person name="Nelson D.R."/>
            <person name="Nyvall-Collen P."/>
            <person name="Peters A.F."/>
            <person name="Pommier C."/>
            <person name="Potin P."/>
            <person name="Poulain J."/>
            <person name="Quesneville H."/>
            <person name="Read B."/>
            <person name="Rensing S.A."/>
            <person name="Ritter A."/>
            <person name="Rousvoal S."/>
            <person name="Samanta M."/>
            <person name="Samson G."/>
            <person name="Schroeder D.C."/>
            <person name="Segurens B."/>
            <person name="Strittmatter M."/>
            <person name="Tonon T."/>
            <person name="Tregear J.W."/>
            <person name="Valentin K."/>
            <person name="von Dassow P."/>
            <person name="Yamagishi T."/>
            <person name="Van de Peer Y."/>
            <person name="Wincker P."/>
        </authorList>
    </citation>
    <scope>NUCLEOTIDE SEQUENCE [LARGE SCALE GENOMIC DNA]</scope>
    <source>
        <strain evidence="6">Ec32 / CCAP1310/4</strain>
    </source>
</reference>
<keyword evidence="6" id="KW-1185">Reference proteome</keyword>